<dbReference type="PANTHER" id="PTHR45655">
    <property type="entry name" value="GUANYLATE CYCLASE SOLUBLE SUBUNIT BETA-2"/>
    <property type="match status" value="1"/>
</dbReference>
<keyword evidence="3" id="KW-0141">cGMP biosynthesis</keyword>
<dbReference type="Proteomes" id="UP000011083">
    <property type="component" value="Unassembled WGS sequence"/>
</dbReference>
<keyword evidence="2" id="KW-0547">Nucleotide-binding</keyword>
<dbReference type="VEuPathDB" id="AmoebaDB:ACA1_077080"/>
<evidence type="ECO:0000259" key="5">
    <source>
        <dbReference type="PROSITE" id="PS50018"/>
    </source>
</evidence>
<dbReference type="OrthoDB" id="6127067at2759"/>
<keyword evidence="7" id="KW-1185">Reference proteome</keyword>
<feature type="region of interest" description="Disordered" evidence="4">
    <location>
        <begin position="577"/>
        <end position="684"/>
    </location>
</feature>
<dbReference type="InterPro" id="IPR008936">
    <property type="entry name" value="Rho_GTPase_activation_prot"/>
</dbReference>
<dbReference type="Pfam" id="PF00616">
    <property type="entry name" value="RasGAP"/>
    <property type="match status" value="1"/>
</dbReference>
<dbReference type="RefSeq" id="XP_004335867.1">
    <property type="nucleotide sequence ID" value="XM_004335819.1"/>
</dbReference>
<feature type="compositionally biased region" description="Acidic residues" evidence="4">
    <location>
        <begin position="611"/>
        <end position="622"/>
    </location>
</feature>
<feature type="compositionally biased region" description="Polar residues" evidence="4">
    <location>
        <begin position="474"/>
        <end position="487"/>
    </location>
</feature>
<proteinExistence type="predicted"/>
<dbReference type="InterPro" id="IPR042463">
    <property type="entry name" value="HNOB_dom_associated_sf"/>
</dbReference>
<sequence>MYGLIFTTVKDLVLKKFGEAVWLDLLAKAGITQDFVENKNYDDQVIYTLLTVAAQELNTTVPELLEAIGYWFPIYVKSTAYGKVLSSAGNSLKEILTNINTMHGHIKMGYFSEMRPPTFRITREKANKMQLHYLSGVPTRKGLSPLVVGIIKGLGEEHLQLSALKIKQKKWIDKGAEEDVFSVKWKISGSAKKRLLDESVSTTPLVYGLDPQGLNKAFPFHFIFNQKLEILQCGKSLSRLVPMMVGDQVTNFFELVSPARASFTDWKFLTNRGKTEVFVFKHAYDDYKSLKLKGQLIWQPMLRSMCFVGSPLLTSLEDLDYFGLNLSDFAAHDPTKDALFMGHAKDANLHASDPQHTDAASTLASSLSSSSSDITLASDSSYVSLQSSDASSSSPTPIQHSSVNLPGLGVPLSSVTFPLSESSPPSPHGHMPAVPPPSPLNSFVLSPRIPQSNSDSTHTHTRRPSSAGGCPFSAVSSSASALPTLKSNSRDRPPAQHSPPPTTAASPPAPLRSPVTSSSLLDKLFGSKQKSSYSPKATKADKDKGLGLLHTTGGINGKSAPRPQPLRALLSAAGNGLIGSSGQSTNSSATSSVDDPGKPDSGRKRSKSCSDSDELLVIDDEQQLPLVPGDHKLHAAKPKPGRRGVIPDARLSDRSVSDEETPRSEGRSLRASPQHAIPPAGPLSLHGRERLENAFQELLLDDSRRNFKLVMELLNLTYAESSVDKLVHALLEFYNYHGKTINFLQKAIELDVRSANEEGVLMRSETVGTRVLSLYISGAGREYVRELVDPLMARIASAVAAKLEVLPNRAPSDKHTAVLLELSQAFLEQTCRSADDCPLGIRRVLHMVGEEVGKRWPQMQQSGILNLLFLRLLTPAILSSSGVNDTTRRVQLLVTKLIQNLANDVPFDGRKEEHMKAFNAFINDSNQRLLQAYVAALTDEEAIHDAMNYQASMSRYTPTPPPDYVAAEEALGTIRDTLTVHLDKVWKLALTDDHTGTMLRRFLSVGLCQMYSSKGAPVEVSNTEMQTPQMADSWNGHMGTQAPHCLAAVLMGN</sequence>
<dbReference type="Pfam" id="PF07701">
    <property type="entry name" value="HNOBA"/>
    <property type="match status" value="2"/>
</dbReference>
<dbReference type="SUPFAM" id="SSF48350">
    <property type="entry name" value="GTPase activation domain, GAP"/>
    <property type="match status" value="1"/>
</dbReference>
<dbReference type="SMART" id="SM00323">
    <property type="entry name" value="RasGAP"/>
    <property type="match status" value="1"/>
</dbReference>
<dbReference type="InterPro" id="IPR038158">
    <property type="entry name" value="H-NOX_domain_sf"/>
</dbReference>
<dbReference type="AlphaFoldDB" id="L8GLZ3"/>
<feature type="compositionally biased region" description="Polar residues" evidence="4">
    <location>
        <begin position="413"/>
        <end position="423"/>
    </location>
</feature>
<feature type="domain" description="Ras-GAP" evidence="5">
    <location>
        <begin position="722"/>
        <end position="903"/>
    </location>
</feature>
<dbReference type="GeneID" id="14914410"/>
<dbReference type="KEGG" id="acan:ACA1_077080"/>
<dbReference type="InterPro" id="IPR024096">
    <property type="entry name" value="NO_sig/Golgi_transp_ligand-bd"/>
</dbReference>
<evidence type="ECO:0000256" key="1">
    <source>
        <dbReference type="ARBA" id="ARBA00012202"/>
    </source>
</evidence>
<feature type="compositionally biased region" description="Low complexity" evidence="4">
    <location>
        <begin position="385"/>
        <end position="402"/>
    </location>
</feature>
<feature type="region of interest" description="Disordered" evidence="4">
    <location>
        <begin position="385"/>
        <end position="563"/>
    </location>
</feature>
<dbReference type="PROSITE" id="PS50018">
    <property type="entry name" value="RAS_GTPASE_ACTIV_2"/>
    <property type="match status" value="1"/>
</dbReference>
<evidence type="ECO:0000313" key="7">
    <source>
        <dbReference type="Proteomes" id="UP000011083"/>
    </source>
</evidence>
<organism evidence="6 7">
    <name type="scientific">Acanthamoeba castellanii (strain ATCC 30010 / Neff)</name>
    <dbReference type="NCBI Taxonomy" id="1257118"/>
    <lineage>
        <taxon>Eukaryota</taxon>
        <taxon>Amoebozoa</taxon>
        <taxon>Discosea</taxon>
        <taxon>Longamoebia</taxon>
        <taxon>Centramoebida</taxon>
        <taxon>Acanthamoebidae</taxon>
        <taxon>Acanthamoeba</taxon>
    </lineage>
</organism>
<dbReference type="EC" id="4.6.1.2" evidence="1"/>
<dbReference type="Gene3D" id="1.10.506.10">
    <property type="entry name" value="GTPase Activation - p120gap, domain 1"/>
    <property type="match status" value="2"/>
</dbReference>
<feature type="compositionally biased region" description="Basic and acidic residues" evidence="4">
    <location>
        <begin position="650"/>
        <end position="668"/>
    </location>
</feature>
<dbReference type="Gene3D" id="3.30.450.260">
    <property type="entry name" value="Haem NO binding associated domain"/>
    <property type="match status" value="1"/>
</dbReference>
<dbReference type="Gene3D" id="3.90.1520.10">
    <property type="entry name" value="H-NOX domain"/>
    <property type="match status" value="1"/>
</dbReference>
<dbReference type="GO" id="GO:0020037">
    <property type="term" value="F:heme binding"/>
    <property type="evidence" value="ECO:0007669"/>
    <property type="project" value="InterPro"/>
</dbReference>
<reference evidence="6 7" key="1">
    <citation type="journal article" date="2013" name="Genome Biol.">
        <title>Genome of Acanthamoeba castellanii highlights extensive lateral gene transfer and early evolution of tyrosine kinase signaling.</title>
        <authorList>
            <person name="Clarke M."/>
            <person name="Lohan A.J."/>
            <person name="Liu B."/>
            <person name="Lagkouvardos I."/>
            <person name="Roy S."/>
            <person name="Zafar N."/>
            <person name="Bertelli C."/>
            <person name="Schilde C."/>
            <person name="Kianianmomeni A."/>
            <person name="Burglin T.R."/>
            <person name="Frech C."/>
            <person name="Turcotte B."/>
            <person name="Kopec K.O."/>
            <person name="Synnott J.M."/>
            <person name="Choo C."/>
            <person name="Paponov I."/>
            <person name="Finkler A."/>
            <person name="Soon Heng Tan C."/>
            <person name="Hutchins A.P."/>
            <person name="Weinmeier T."/>
            <person name="Rattei T."/>
            <person name="Chu J.S."/>
            <person name="Gimenez G."/>
            <person name="Irimia M."/>
            <person name="Rigden D.J."/>
            <person name="Fitzpatrick D.A."/>
            <person name="Lorenzo-Morales J."/>
            <person name="Bateman A."/>
            <person name="Chiu C.H."/>
            <person name="Tang P."/>
            <person name="Hegemann P."/>
            <person name="Fromm H."/>
            <person name="Raoult D."/>
            <person name="Greub G."/>
            <person name="Miranda-Saavedra D."/>
            <person name="Chen N."/>
            <person name="Nash P."/>
            <person name="Ginger M.L."/>
            <person name="Horn M."/>
            <person name="Schaap P."/>
            <person name="Caler L."/>
            <person name="Loftus B."/>
        </authorList>
    </citation>
    <scope>NUCLEOTIDE SEQUENCE [LARGE SCALE GENOMIC DNA]</scope>
    <source>
        <strain evidence="6 7">Neff</strain>
    </source>
</reference>
<feature type="compositionally biased region" description="Polar residues" evidence="4">
    <location>
        <begin position="440"/>
        <end position="456"/>
    </location>
</feature>
<dbReference type="SUPFAM" id="SSF111126">
    <property type="entry name" value="Ligand-binding domain in the NO signalling and Golgi transport"/>
    <property type="match status" value="1"/>
</dbReference>
<evidence type="ECO:0000313" key="6">
    <source>
        <dbReference type="EMBL" id="ELR13854.1"/>
    </source>
</evidence>
<dbReference type="InterPro" id="IPR011644">
    <property type="entry name" value="Heme_NO-bd"/>
</dbReference>
<evidence type="ECO:0000256" key="2">
    <source>
        <dbReference type="ARBA" id="ARBA00022741"/>
    </source>
</evidence>
<dbReference type="Pfam" id="PF07700">
    <property type="entry name" value="HNOB"/>
    <property type="match status" value="1"/>
</dbReference>
<feature type="compositionally biased region" description="Pro residues" evidence="4">
    <location>
        <begin position="496"/>
        <end position="511"/>
    </location>
</feature>
<dbReference type="GO" id="GO:0000166">
    <property type="term" value="F:nucleotide binding"/>
    <property type="evidence" value="ECO:0007669"/>
    <property type="project" value="UniProtKB-KW"/>
</dbReference>
<evidence type="ECO:0000256" key="3">
    <source>
        <dbReference type="ARBA" id="ARBA00023293"/>
    </source>
</evidence>
<accession>L8GLZ3</accession>
<dbReference type="InterPro" id="IPR011645">
    <property type="entry name" value="HNOB_dom_associated"/>
</dbReference>
<protein>
    <recommendedName>
        <fullName evidence="1">guanylate cyclase</fullName>
        <ecNumber evidence="1">4.6.1.2</ecNumber>
    </recommendedName>
</protein>
<dbReference type="GO" id="GO:0004383">
    <property type="term" value="F:guanylate cyclase activity"/>
    <property type="evidence" value="ECO:0007669"/>
    <property type="project" value="UniProtKB-EC"/>
</dbReference>
<dbReference type="STRING" id="1257118.L8GLZ3"/>
<evidence type="ECO:0000256" key="4">
    <source>
        <dbReference type="SAM" id="MobiDB-lite"/>
    </source>
</evidence>
<dbReference type="InterPro" id="IPR001936">
    <property type="entry name" value="RasGAP_dom"/>
</dbReference>
<feature type="compositionally biased region" description="Low complexity" evidence="4">
    <location>
        <begin position="580"/>
        <end position="592"/>
    </location>
</feature>
<name>L8GLZ3_ACACF</name>
<gene>
    <name evidence="6" type="ORF">ACA1_077080</name>
</gene>
<dbReference type="PANTHER" id="PTHR45655:SF13">
    <property type="entry name" value="SOLUBLE GUANYLATE CYCLASE GCY-32-RELATED"/>
    <property type="match status" value="1"/>
</dbReference>
<dbReference type="EMBL" id="KB008074">
    <property type="protein sequence ID" value="ELR13854.1"/>
    <property type="molecule type" value="Genomic_DNA"/>
</dbReference>